<comment type="caution">
    <text evidence="3">The sequence shown here is derived from an EMBL/GenBank/DDBJ whole genome shotgun (WGS) entry which is preliminary data.</text>
</comment>
<dbReference type="Proteomes" id="UP000633509">
    <property type="component" value="Unassembled WGS sequence"/>
</dbReference>
<dbReference type="Pfam" id="PF05257">
    <property type="entry name" value="CHAP"/>
    <property type="match status" value="1"/>
</dbReference>
<evidence type="ECO:0000313" key="3">
    <source>
        <dbReference type="EMBL" id="MBE1593163.1"/>
    </source>
</evidence>
<dbReference type="RefSeq" id="WP_192792556.1">
    <property type="nucleotide sequence ID" value="NZ_JADBEK010000001.1"/>
</dbReference>
<sequence>MATFRFTSAAKTNIARALLGATILGTAFGAHMTSATAAEKQPIDTATVADHAERSREAKAGVTAAQVLALAKSQVGITENAAGGGTKFQRWYASSQRAAETIARDGGSRADYLNAAWCAMFVSWVGEQTGARPQIGWDAWTVAHAKWFQANHRFGTEAKPGAVVFFAWSGSKDLNDINHVGFVEKDNGDGTISTVEGNTGNGKVEERVRPKSQVVGYGYPQYRS</sequence>
<gene>
    <name evidence="3" type="ORF">H4W80_011421</name>
</gene>
<dbReference type="InterPro" id="IPR007921">
    <property type="entry name" value="CHAP_dom"/>
</dbReference>
<proteinExistence type="predicted"/>
<keyword evidence="4" id="KW-1185">Reference proteome</keyword>
<feature type="domain" description="Peptidase C51" evidence="2">
    <location>
        <begin position="93"/>
        <end position="224"/>
    </location>
</feature>
<organism evidence="3 4">
    <name type="scientific">Nonomuraea angiospora</name>
    <dbReference type="NCBI Taxonomy" id="46172"/>
    <lineage>
        <taxon>Bacteria</taxon>
        <taxon>Bacillati</taxon>
        <taxon>Actinomycetota</taxon>
        <taxon>Actinomycetes</taxon>
        <taxon>Streptosporangiales</taxon>
        <taxon>Streptosporangiaceae</taxon>
        <taxon>Nonomuraea</taxon>
    </lineage>
</organism>
<dbReference type="EMBL" id="JADBEK010000001">
    <property type="protein sequence ID" value="MBE1593163.1"/>
    <property type="molecule type" value="Genomic_DNA"/>
</dbReference>
<keyword evidence="1" id="KW-0732">Signal</keyword>
<dbReference type="PROSITE" id="PS50911">
    <property type="entry name" value="CHAP"/>
    <property type="match status" value="1"/>
</dbReference>
<accession>A0ABR9MJT7</accession>
<feature type="signal peptide" evidence="1">
    <location>
        <begin position="1"/>
        <end position="37"/>
    </location>
</feature>
<evidence type="ECO:0000256" key="1">
    <source>
        <dbReference type="SAM" id="SignalP"/>
    </source>
</evidence>
<evidence type="ECO:0000259" key="2">
    <source>
        <dbReference type="PROSITE" id="PS50911"/>
    </source>
</evidence>
<reference evidence="3 4" key="1">
    <citation type="submission" date="2020-10" db="EMBL/GenBank/DDBJ databases">
        <title>Sequencing the genomes of 1000 actinobacteria strains.</title>
        <authorList>
            <person name="Klenk H.-P."/>
        </authorList>
    </citation>
    <scope>NUCLEOTIDE SEQUENCE [LARGE SCALE GENOMIC DNA]</scope>
    <source>
        <strain evidence="3 4">DSM 43173</strain>
    </source>
</reference>
<feature type="chain" id="PRO_5045368228" evidence="1">
    <location>
        <begin position="38"/>
        <end position="224"/>
    </location>
</feature>
<name>A0ABR9MJT7_9ACTN</name>
<protein>
    <submittedName>
        <fullName evidence="3">Low-complexity protein</fullName>
    </submittedName>
</protein>
<dbReference type="Gene3D" id="3.90.1720.10">
    <property type="entry name" value="endopeptidase domain like (from Nostoc punctiforme)"/>
    <property type="match status" value="1"/>
</dbReference>
<evidence type="ECO:0000313" key="4">
    <source>
        <dbReference type="Proteomes" id="UP000633509"/>
    </source>
</evidence>